<accession>C3N623</accession>
<dbReference type="RefSeq" id="WP_012718888.1">
    <property type="nucleotide sequence ID" value="NC_012632.1"/>
</dbReference>
<dbReference type="Proteomes" id="UP000002307">
    <property type="component" value="Chromosome"/>
</dbReference>
<sequence>MDGFGDWEETKRFVLIFLLSLVIQFGGWAIYLGPYLIYYLEELTNAVIQSSSGYSTFPSFDSTNYFIIAIVVLAVLVLAIGLKIGYNSKKDLVAAILGQLVVNFALIYIVDITTSANTLFIIEASIIMLLMGILFYFLGVLLKNRPEQY</sequence>
<evidence type="ECO:0000313" key="3">
    <source>
        <dbReference type="Proteomes" id="UP000002307"/>
    </source>
</evidence>
<feature type="transmembrane region" description="Helical" evidence="1">
    <location>
        <begin position="92"/>
        <end position="110"/>
    </location>
</feature>
<reference evidence="2 3" key="1">
    <citation type="journal article" date="2009" name="Proc. Natl. Acad. Sci. U.S.A.">
        <title>Biogeography of the Sulfolobus islandicus pan-genome.</title>
        <authorList>
            <person name="Reno M.L."/>
            <person name="Held N.L."/>
            <person name="Fields C.J."/>
            <person name="Burke P.V."/>
            <person name="Whitaker R.J."/>
        </authorList>
    </citation>
    <scope>NUCLEOTIDE SEQUENCE [LARGE SCALE GENOMIC DNA]</scope>
    <source>
        <strain evidence="2 3">M.16.27</strain>
    </source>
</reference>
<dbReference type="AlphaFoldDB" id="C3N623"/>
<proteinExistence type="predicted"/>
<dbReference type="EMBL" id="CP001401">
    <property type="protein sequence ID" value="ACP55448.1"/>
    <property type="molecule type" value="Genomic_DNA"/>
</dbReference>
<dbReference type="KEGG" id="sim:M1627_1566"/>
<keyword evidence="1" id="KW-0472">Membrane</keyword>
<name>C3N623_SACI3</name>
<evidence type="ECO:0000313" key="2">
    <source>
        <dbReference type="EMBL" id="ACP55448.1"/>
    </source>
</evidence>
<dbReference type="GeneID" id="7814499"/>
<feature type="transmembrane region" description="Helical" evidence="1">
    <location>
        <begin position="116"/>
        <end position="142"/>
    </location>
</feature>
<evidence type="ECO:0000256" key="1">
    <source>
        <dbReference type="SAM" id="Phobius"/>
    </source>
</evidence>
<protein>
    <submittedName>
        <fullName evidence="2">Uncharacterized protein</fullName>
    </submittedName>
</protein>
<feature type="transmembrane region" description="Helical" evidence="1">
    <location>
        <begin position="65"/>
        <end position="85"/>
    </location>
</feature>
<keyword evidence="1" id="KW-1133">Transmembrane helix</keyword>
<feature type="transmembrane region" description="Helical" evidence="1">
    <location>
        <begin position="12"/>
        <end position="31"/>
    </location>
</feature>
<dbReference type="HOGENOM" id="CLU_1745625_0_0_2"/>
<gene>
    <name evidence="2" type="ordered locus">M1627_1566</name>
</gene>
<organism evidence="2 3">
    <name type="scientific">Saccharolobus islandicus (strain M.16.27)</name>
    <name type="common">Sulfolobus islandicus</name>
    <dbReference type="NCBI Taxonomy" id="427318"/>
    <lineage>
        <taxon>Archaea</taxon>
        <taxon>Thermoproteota</taxon>
        <taxon>Thermoprotei</taxon>
        <taxon>Sulfolobales</taxon>
        <taxon>Sulfolobaceae</taxon>
        <taxon>Saccharolobus</taxon>
    </lineage>
</organism>
<keyword evidence="1" id="KW-0812">Transmembrane</keyword>